<dbReference type="GO" id="GO:0061157">
    <property type="term" value="P:mRNA destabilization"/>
    <property type="evidence" value="ECO:0007669"/>
    <property type="project" value="TreeGrafter"/>
</dbReference>
<dbReference type="GO" id="GO:0003729">
    <property type="term" value="F:mRNA binding"/>
    <property type="evidence" value="ECO:0007669"/>
    <property type="project" value="UniProtKB-UniRule"/>
</dbReference>
<evidence type="ECO:0000313" key="4">
    <source>
        <dbReference type="Proteomes" id="UP000077755"/>
    </source>
</evidence>
<comment type="similarity">
    <text evidence="1">Belongs to the YTHDF family.</text>
</comment>
<gene>
    <name evidence="3" type="ORF">DCAR_0101734</name>
</gene>
<dbReference type="InterPro" id="IPR045168">
    <property type="entry name" value="YTH_prot"/>
</dbReference>
<reference evidence="3" key="2">
    <citation type="submission" date="2022-03" db="EMBL/GenBank/DDBJ databases">
        <title>Draft title - Genomic analysis of global carrot germplasm unveils the trajectory of domestication and the origin of high carotenoid orange carrot.</title>
        <authorList>
            <person name="Iorizzo M."/>
            <person name="Ellison S."/>
            <person name="Senalik D."/>
            <person name="Macko-Podgorni A."/>
            <person name="Grzebelus D."/>
            <person name="Bostan H."/>
            <person name="Rolling W."/>
            <person name="Curaba J."/>
            <person name="Simon P."/>
        </authorList>
    </citation>
    <scope>NUCLEOTIDE SEQUENCE</scope>
    <source>
        <tissue evidence="3">Leaf</tissue>
    </source>
</reference>
<comment type="function">
    <text evidence="1">Specifically recognizes and binds N6-methyladenosine (m6A)-containing RNAs, and regulates mRNA stability. M6A is a modification present at internal sites of mRNAs and some non-coding RNAs and plays a role in mRNA stability and processing.</text>
</comment>
<evidence type="ECO:0000313" key="3">
    <source>
        <dbReference type="EMBL" id="WOG82569.1"/>
    </source>
</evidence>
<dbReference type="GO" id="GO:1990247">
    <property type="term" value="F:N6-methyladenosine-containing RNA reader activity"/>
    <property type="evidence" value="ECO:0007669"/>
    <property type="project" value="UniProtKB-UniRule"/>
</dbReference>
<dbReference type="PANTHER" id="PTHR12357">
    <property type="entry name" value="YTH YT521-B HOMOLOGY DOMAIN-CONTAINING"/>
    <property type="match status" value="1"/>
</dbReference>
<protein>
    <recommendedName>
        <fullName evidence="1">YTH domain-containing family protein</fullName>
    </recommendedName>
</protein>
<dbReference type="PANTHER" id="PTHR12357:SF95">
    <property type="entry name" value="YTH DOMAIN-CONTAINING FAMILY PROTEIN"/>
    <property type="match status" value="1"/>
</dbReference>
<sequence>MSNPFSPSTLPVFPGSFKQFLYNQKHLEAPKLCKKLSCVHLGGLESEKNGMKFSSSGYKSAGQSQILREFSSLKINDQRHYCAPGTRLNDKPKTQLWKVSNAAHMKEKCNIRGVLEATAHISRGPRGVGQMRKIVSDLPAVDKWKWLSVQRDDYNLQDFQTKYDNAKFYIIKAVSEDDIHKSIKYNVWSSTPYGNSKVNAAFLETQDETSEVDTACPIFLFYSVTESGQFVGVAEMIGKVDFAKDLNFWQTDDWNGFFPVMWHIIKDIPNTRLRHITIERNNKKPVTHTRDMQEIGLQQGLEMLKIFKDYTATTSILDDFSFYEKREHTFANNMTKRGIFVKFLFFPPQIGYEYKIQNLKLET</sequence>
<dbReference type="AlphaFoldDB" id="A0AAF0W577"/>
<dbReference type="Pfam" id="PF04146">
    <property type="entry name" value="YTH"/>
    <property type="match status" value="1"/>
</dbReference>
<dbReference type="Gene3D" id="3.10.590.10">
    <property type="entry name" value="ph1033 like domains"/>
    <property type="match status" value="1"/>
</dbReference>
<evidence type="ECO:0000259" key="2">
    <source>
        <dbReference type="PROSITE" id="PS50882"/>
    </source>
</evidence>
<dbReference type="Proteomes" id="UP000077755">
    <property type="component" value="Chromosome 1"/>
</dbReference>
<dbReference type="InterPro" id="IPR007275">
    <property type="entry name" value="YTH_domain"/>
</dbReference>
<evidence type="ECO:0000256" key="1">
    <source>
        <dbReference type="RuleBase" id="RU369095"/>
    </source>
</evidence>
<dbReference type="EMBL" id="CP093343">
    <property type="protein sequence ID" value="WOG82569.1"/>
    <property type="molecule type" value="Genomic_DNA"/>
</dbReference>
<proteinExistence type="inferred from homology"/>
<organism evidence="3 4">
    <name type="scientific">Daucus carota subsp. sativus</name>
    <name type="common">Carrot</name>
    <dbReference type="NCBI Taxonomy" id="79200"/>
    <lineage>
        <taxon>Eukaryota</taxon>
        <taxon>Viridiplantae</taxon>
        <taxon>Streptophyta</taxon>
        <taxon>Embryophyta</taxon>
        <taxon>Tracheophyta</taxon>
        <taxon>Spermatophyta</taxon>
        <taxon>Magnoliopsida</taxon>
        <taxon>eudicotyledons</taxon>
        <taxon>Gunneridae</taxon>
        <taxon>Pentapetalae</taxon>
        <taxon>asterids</taxon>
        <taxon>campanulids</taxon>
        <taxon>Apiales</taxon>
        <taxon>Apiaceae</taxon>
        <taxon>Apioideae</taxon>
        <taxon>Scandiceae</taxon>
        <taxon>Daucinae</taxon>
        <taxon>Daucus</taxon>
        <taxon>Daucus sect. Daucus</taxon>
    </lineage>
</organism>
<dbReference type="PROSITE" id="PS50882">
    <property type="entry name" value="YTH"/>
    <property type="match status" value="1"/>
</dbReference>
<keyword evidence="4" id="KW-1185">Reference proteome</keyword>
<reference evidence="3" key="1">
    <citation type="journal article" date="2016" name="Nat. Genet.">
        <title>A high-quality carrot genome assembly provides new insights into carotenoid accumulation and asterid genome evolution.</title>
        <authorList>
            <person name="Iorizzo M."/>
            <person name="Ellison S."/>
            <person name="Senalik D."/>
            <person name="Zeng P."/>
            <person name="Satapoomin P."/>
            <person name="Huang J."/>
            <person name="Bowman M."/>
            <person name="Iovene M."/>
            <person name="Sanseverino W."/>
            <person name="Cavagnaro P."/>
            <person name="Yildiz M."/>
            <person name="Macko-Podgorni A."/>
            <person name="Moranska E."/>
            <person name="Grzebelus E."/>
            <person name="Grzebelus D."/>
            <person name="Ashrafi H."/>
            <person name="Zheng Z."/>
            <person name="Cheng S."/>
            <person name="Spooner D."/>
            <person name="Van Deynze A."/>
            <person name="Simon P."/>
        </authorList>
    </citation>
    <scope>NUCLEOTIDE SEQUENCE</scope>
    <source>
        <tissue evidence="3">Leaf</tissue>
    </source>
</reference>
<accession>A0AAF0W577</accession>
<dbReference type="GO" id="GO:0005737">
    <property type="term" value="C:cytoplasm"/>
    <property type="evidence" value="ECO:0007669"/>
    <property type="project" value="TreeGrafter"/>
</dbReference>
<dbReference type="CDD" id="cd21134">
    <property type="entry name" value="YTH"/>
    <property type="match status" value="1"/>
</dbReference>
<keyword evidence="1" id="KW-0694">RNA-binding</keyword>
<name>A0AAF0W577_DAUCS</name>
<feature type="domain" description="YTH" evidence="2">
    <location>
        <begin position="166"/>
        <end position="307"/>
    </location>
</feature>